<evidence type="ECO:0000259" key="1">
    <source>
        <dbReference type="Pfam" id="PF03235"/>
    </source>
</evidence>
<sequence length="541" mass="63512">MKAEERKLQDIFANQNIYEIPNYQRPYSWNQDNVSDLINDVLEALENGVKEYFIGSIITIDKNKEDKQFEVVDGQQRLTTLTLIFAGLRNLITNESAKSEIQKKILPINLLTDEPEQPRLIVRNQDENFFYDYILLNKKFDKSTSSSLSETQSRFLNNLDTIEALLSGFDEAYLKKYANYLLQNVFVVLVKTESFESAYRLFTVLNARGLALSNADLLKNFLFGKCKNQNEQARIEKLWNDLEDLIKIRNLDYFLSHYRTAIKGNKAQNDLYKEYEEYFKNNPNLSAEDFCKKLISSAQNYVKIKNNLFEENNLRKIINSLQNVSYDEWIPTLLSFLDNPVKDYEFVDFALLIEKITYQNWIRRLGRAQRNTVYYNVINQIIKHSNKEEIINKILEHANNEEFFSILNSNLYGMSYAKGVLLRLENSIQDDSVFKTYSGVISIEHVLPQKANSEYWTNRFNSQQIFENVHKIGNLVLLSGRKNAQAQNYDFDKKKDIYLKNSEKVSFDITKEICNESEWNLEVVSKRQNYLMDCANKIWSI</sequence>
<dbReference type="Pfam" id="PF03235">
    <property type="entry name" value="GmrSD_N"/>
    <property type="match status" value="1"/>
</dbReference>
<evidence type="ECO:0000259" key="2">
    <source>
        <dbReference type="Pfam" id="PF07510"/>
    </source>
</evidence>
<dbReference type="PANTHER" id="PTHR35149:SF2">
    <property type="entry name" value="DUF262 DOMAIN-CONTAINING PROTEIN"/>
    <property type="match status" value="1"/>
</dbReference>
<evidence type="ECO:0000313" key="3">
    <source>
        <dbReference type="EMBL" id="MDW8550359.1"/>
    </source>
</evidence>
<keyword evidence="3" id="KW-0378">Hydrolase</keyword>
<organism evidence="3 4">
    <name type="scientific">Epilithonimonas ginsengisoli</name>
    <dbReference type="NCBI Taxonomy" id="1245592"/>
    <lineage>
        <taxon>Bacteria</taxon>
        <taxon>Pseudomonadati</taxon>
        <taxon>Bacteroidota</taxon>
        <taxon>Flavobacteriia</taxon>
        <taxon>Flavobacteriales</taxon>
        <taxon>Weeksellaceae</taxon>
        <taxon>Chryseobacterium group</taxon>
        <taxon>Epilithonimonas</taxon>
    </lineage>
</organism>
<evidence type="ECO:0000313" key="4">
    <source>
        <dbReference type="Proteomes" id="UP001204439"/>
    </source>
</evidence>
<dbReference type="PANTHER" id="PTHR35149">
    <property type="entry name" value="SLL5132 PROTEIN"/>
    <property type="match status" value="1"/>
</dbReference>
<gene>
    <name evidence="3" type="ORF">NG800_015640</name>
</gene>
<keyword evidence="3" id="KW-0255">Endonuclease</keyword>
<feature type="domain" description="GmrSD restriction endonucleases C-terminal" evidence="2">
    <location>
        <begin position="415"/>
        <end position="532"/>
    </location>
</feature>
<dbReference type="InterPro" id="IPR004919">
    <property type="entry name" value="GmrSD_N"/>
</dbReference>
<name>A0ABU4JLC5_9FLAO</name>
<keyword evidence="3" id="KW-0540">Nuclease</keyword>
<reference evidence="3 4" key="1">
    <citation type="submission" date="2023-11" db="EMBL/GenBank/DDBJ databases">
        <title>First isolation, identification, and characterization of non-pathogenic Epilithonimonas ginsengisoli isolated from diseased farmed rainbow trout (Oncorhynchus mykiss) in Chile.</title>
        <authorList>
            <person name="Miranda C.D."/>
            <person name="Irgang R."/>
            <person name="Concha C."/>
            <person name="Rojas R."/>
            <person name="Avendano R."/>
        </authorList>
    </citation>
    <scope>NUCLEOTIDE SEQUENCE [LARGE SCALE GENOMIC DNA]</scope>
    <source>
        <strain evidence="3 4">FP99</strain>
    </source>
</reference>
<dbReference type="RefSeq" id="WP_063969343.1">
    <property type="nucleotide sequence ID" value="NZ_JAMXLT020000030.1"/>
</dbReference>
<proteinExistence type="predicted"/>
<dbReference type="EMBL" id="JAMXLT020000030">
    <property type="protein sequence ID" value="MDW8550359.1"/>
    <property type="molecule type" value="Genomic_DNA"/>
</dbReference>
<dbReference type="Proteomes" id="UP001204439">
    <property type="component" value="Unassembled WGS sequence"/>
</dbReference>
<dbReference type="GO" id="GO:0004519">
    <property type="term" value="F:endonuclease activity"/>
    <property type="evidence" value="ECO:0007669"/>
    <property type="project" value="UniProtKB-KW"/>
</dbReference>
<dbReference type="InterPro" id="IPR011089">
    <property type="entry name" value="GmrSD_C"/>
</dbReference>
<protein>
    <submittedName>
        <fullName evidence="3">DUF262 domain-containing HNH endonuclease family protein</fullName>
    </submittedName>
</protein>
<accession>A0ABU4JLC5</accession>
<comment type="caution">
    <text evidence="3">The sequence shown here is derived from an EMBL/GenBank/DDBJ whole genome shotgun (WGS) entry which is preliminary data.</text>
</comment>
<feature type="domain" description="GmrSD restriction endonucleases N-terminal" evidence="1">
    <location>
        <begin position="8"/>
        <end position="223"/>
    </location>
</feature>
<keyword evidence="4" id="KW-1185">Reference proteome</keyword>
<dbReference type="Pfam" id="PF07510">
    <property type="entry name" value="GmrSD_C"/>
    <property type="match status" value="1"/>
</dbReference>